<feature type="transmembrane region" description="Helical" evidence="1">
    <location>
        <begin position="80"/>
        <end position="96"/>
    </location>
</feature>
<feature type="domain" description="EamA" evidence="2">
    <location>
        <begin position="157"/>
        <end position="284"/>
    </location>
</feature>
<gene>
    <name evidence="3" type="ORF">METZ01_LOCUS307122</name>
</gene>
<proteinExistence type="predicted"/>
<keyword evidence="1" id="KW-0812">Transmembrane</keyword>
<protein>
    <recommendedName>
        <fullName evidence="2">EamA domain-containing protein</fullName>
    </recommendedName>
</protein>
<organism evidence="3">
    <name type="scientific">marine metagenome</name>
    <dbReference type="NCBI Taxonomy" id="408172"/>
    <lineage>
        <taxon>unclassified sequences</taxon>
        <taxon>metagenomes</taxon>
        <taxon>ecological metagenomes</taxon>
    </lineage>
</organism>
<dbReference type="EMBL" id="UINC01096955">
    <property type="protein sequence ID" value="SVC54268.1"/>
    <property type="molecule type" value="Genomic_DNA"/>
</dbReference>
<dbReference type="SUPFAM" id="SSF103481">
    <property type="entry name" value="Multidrug resistance efflux transporter EmrE"/>
    <property type="match status" value="2"/>
</dbReference>
<feature type="transmembrane region" description="Helical" evidence="1">
    <location>
        <begin position="23"/>
        <end position="41"/>
    </location>
</feature>
<feature type="transmembrane region" description="Helical" evidence="1">
    <location>
        <begin position="47"/>
        <end position="68"/>
    </location>
</feature>
<feature type="transmembrane region" description="Helical" evidence="1">
    <location>
        <begin position="211"/>
        <end position="232"/>
    </location>
</feature>
<dbReference type="GO" id="GO:0016020">
    <property type="term" value="C:membrane"/>
    <property type="evidence" value="ECO:0007669"/>
    <property type="project" value="InterPro"/>
</dbReference>
<feature type="transmembrane region" description="Helical" evidence="1">
    <location>
        <begin position="270"/>
        <end position="288"/>
    </location>
</feature>
<dbReference type="InterPro" id="IPR037185">
    <property type="entry name" value="EmrE-like"/>
</dbReference>
<accession>A0A382N0Z8</accession>
<dbReference type="Pfam" id="PF00892">
    <property type="entry name" value="EamA"/>
    <property type="match status" value="2"/>
</dbReference>
<feature type="transmembrane region" description="Helical" evidence="1">
    <location>
        <begin position="156"/>
        <end position="176"/>
    </location>
</feature>
<feature type="transmembrane region" description="Helical" evidence="1">
    <location>
        <begin position="244"/>
        <end position="264"/>
    </location>
</feature>
<evidence type="ECO:0000259" key="2">
    <source>
        <dbReference type="Pfam" id="PF00892"/>
    </source>
</evidence>
<reference evidence="3" key="1">
    <citation type="submission" date="2018-05" db="EMBL/GenBank/DDBJ databases">
        <authorList>
            <person name="Lanie J.A."/>
            <person name="Ng W.-L."/>
            <person name="Kazmierczak K.M."/>
            <person name="Andrzejewski T.M."/>
            <person name="Davidsen T.M."/>
            <person name="Wayne K.J."/>
            <person name="Tettelin H."/>
            <person name="Glass J.I."/>
            <person name="Rusch D."/>
            <person name="Podicherti R."/>
            <person name="Tsui H.-C.T."/>
            <person name="Winkler M.E."/>
        </authorList>
    </citation>
    <scope>NUCLEOTIDE SEQUENCE</scope>
</reference>
<feature type="transmembrane region" description="Helical" evidence="1">
    <location>
        <begin position="102"/>
        <end position="124"/>
    </location>
</feature>
<sequence>MKAEAILPIHSSTMKDRPLKSSLPYLMLVVTALLWSTGGFLVKGIQWHPVAIAGMRSLIAATVILIIIRKPELTWSLPQLGGAICYAGTVTFYVIANKLTTSANVVLLMYTAPIYVIIFGPWFLKEKASGKDWLAVGIIMVGISIFFIERLSPEGFWGNVLAVLSGLSFAWMTLFLRKQKRGSPVESVFLGNLLAAVIGLPFFLKEELPEINGILMLVALGTFQLGISYVLYAKAIQKVRAFQAVLITMLEPILNPLWVFLLLGEVPGKWALAGGAIVMVTVVFHGLTTGRK</sequence>
<feature type="domain" description="EamA" evidence="2">
    <location>
        <begin position="25"/>
        <end position="147"/>
    </location>
</feature>
<evidence type="ECO:0000313" key="3">
    <source>
        <dbReference type="EMBL" id="SVC54268.1"/>
    </source>
</evidence>
<feature type="transmembrane region" description="Helical" evidence="1">
    <location>
        <begin position="133"/>
        <end position="150"/>
    </location>
</feature>
<name>A0A382N0Z8_9ZZZZ</name>
<keyword evidence="1" id="KW-1133">Transmembrane helix</keyword>
<feature type="transmembrane region" description="Helical" evidence="1">
    <location>
        <begin position="188"/>
        <end position="205"/>
    </location>
</feature>
<dbReference type="PANTHER" id="PTHR22911">
    <property type="entry name" value="ACYL-MALONYL CONDENSING ENZYME-RELATED"/>
    <property type="match status" value="1"/>
</dbReference>
<evidence type="ECO:0000256" key="1">
    <source>
        <dbReference type="SAM" id="Phobius"/>
    </source>
</evidence>
<keyword evidence="1" id="KW-0472">Membrane</keyword>
<feature type="non-terminal residue" evidence="3">
    <location>
        <position position="292"/>
    </location>
</feature>
<dbReference type="PANTHER" id="PTHR22911:SF79">
    <property type="entry name" value="MOBA-LIKE NTP TRANSFERASE DOMAIN-CONTAINING PROTEIN"/>
    <property type="match status" value="1"/>
</dbReference>
<dbReference type="InterPro" id="IPR000620">
    <property type="entry name" value="EamA_dom"/>
</dbReference>
<dbReference type="AlphaFoldDB" id="A0A382N0Z8"/>